<organism evidence="3">
    <name type="scientific">Streptomyces sp. NBC_00008</name>
    <dbReference type="NCBI Taxonomy" id="2903610"/>
    <lineage>
        <taxon>Bacteria</taxon>
        <taxon>Bacillati</taxon>
        <taxon>Actinomycetota</taxon>
        <taxon>Actinomycetes</taxon>
        <taxon>Kitasatosporales</taxon>
        <taxon>Streptomycetaceae</taxon>
        <taxon>Streptomyces</taxon>
    </lineage>
</organism>
<feature type="region of interest" description="Disordered" evidence="1">
    <location>
        <begin position="139"/>
        <end position="173"/>
    </location>
</feature>
<proteinExistence type="predicted"/>
<dbReference type="InterPro" id="IPR029447">
    <property type="entry name" value="DUF4439"/>
</dbReference>
<name>A0AAU2VLV2_9ACTN</name>
<accession>A0AAU2VLV2</accession>
<gene>
    <name evidence="3" type="ORF">OG398_08570</name>
</gene>
<dbReference type="EMBL" id="CP108313">
    <property type="protein sequence ID" value="WTW68312.1"/>
    <property type="molecule type" value="Genomic_DNA"/>
</dbReference>
<evidence type="ECO:0000256" key="1">
    <source>
        <dbReference type="SAM" id="MobiDB-lite"/>
    </source>
</evidence>
<dbReference type="CDD" id="cd00657">
    <property type="entry name" value="Ferritin_like"/>
    <property type="match status" value="1"/>
</dbReference>
<feature type="compositionally biased region" description="Basic and acidic residues" evidence="1">
    <location>
        <begin position="144"/>
        <end position="159"/>
    </location>
</feature>
<dbReference type="InterPro" id="IPR009078">
    <property type="entry name" value="Ferritin-like_SF"/>
</dbReference>
<dbReference type="SUPFAM" id="SSF47240">
    <property type="entry name" value="Ferritin-like"/>
    <property type="match status" value="1"/>
</dbReference>
<reference evidence="3" key="1">
    <citation type="submission" date="2022-10" db="EMBL/GenBank/DDBJ databases">
        <title>The complete genomes of actinobacterial strains from the NBC collection.</title>
        <authorList>
            <person name="Joergensen T.S."/>
            <person name="Alvarez Arevalo M."/>
            <person name="Sterndorff E.B."/>
            <person name="Faurdal D."/>
            <person name="Vuksanovic O."/>
            <person name="Mourched A.-S."/>
            <person name="Charusanti P."/>
            <person name="Shaw S."/>
            <person name="Blin K."/>
            <person name="Weber T."/>
        </authorList>
    </citation>
    <scope>NUCLEOTIDE SEQUENCE</scope>
    <source>
        <strain evidence="3">NBC_00008</strain>
    </source>
</reference>
<sequence>MSDEDGREAALKAAQAALAAEHAAVYGYGVAGGRVAAGRRPEATAAQHAHRARRDALVRTVRGLGGEPVAADPAYALPFAVPGPAEAVRLAAVLEDRVADVYSDLVRAAEGPLRREAADALREAAVRAVRWRGSGVAFPGLVERAPDGSRKDGAGEKDAATGADAKGRTGTTH</sequence>
<dbReference type="Gene3D" id="1.20.1260.10">
    <property type="match status" value="1"/>
</dbReference>
<evidence type="ECO:0000259" key="2">
    <source>
        <dbReference type="Pfam" id="PF14530"/>
    </source>
</evidence>
<dbReference type="AlphaFoldDB" id="A0AAU2VLV2"/>
<dbReference type="Pfam" id="PF14530">
    <property type="entry name" value="DUF4439"/>
    <property type="match status" value="1"/>
</dbReference>
<feature type="domain" description="DUF4439" evidence="2">
    <location>
        <begin position="13"/>
        <end position="142"/>
    </location>
</feature>
<protein>
    <submittedName>
        <fullName evidence="3">Ferritin-like domain-containing protein</fullName>
    </submittedName>
</protein>
<dbReference type="InterPro" id="IPR012347">
    <property type="entry name" value="Ferritin-like"/>
</dbReference>
<evidence type="ECO:0000313" key="3">
    <source>
        <dbReference type="EMBL" id="WTW68312.1"/>
    </source>
</evidence>